<feature type="modified residue" description="4-aspartylphosphate" evidence="2">
    <location>
        <position position="55"/>
    </location>
</feature>
<evidence type="ECO:0000313" key="4">
    <source>
        <dbReference type="EMBL" id="SBV31895.1"/>
    </source>
</evidence>
<evidence type="ECO:0000256" key="2">
    <source>
        <dbReference type="PROSITE-ProRule" id="PRU00169"/>
    </source>
</evidence>
<dbReference type="SUPFAM" id="SSF52172">
    <property type="entry name" value="CheY-like"/>
    <property type="match status" value="1"/>
</dbReference>
<dbReference type="InterPro" id="IPR001789">
    <property type="entry name" value="Sig_transdc_resp-reg_receiver"/>
</dbReference>
<dbReference type="PROSITE" id="PS50110">
    <property type="entry name" value="RESPONSE_REGULATORY"/>
    <property type="match status" value="1"/>
</dbReference>
<dbReference type="KEGG" id="sphu:SPPYR_0775"/>
<dbReference type="InterPro" id="IPR011006">
    <property type="entry name" value="CheY-like_superfamily"/>
</dbReference>
<name>A0A1Y5PTD1_9SPHN</name>
<sequence>MPHMPTIAIVDDDEAVREALGDLLMVSGLACQCFESAAGFLAARRSRRFDCLVTDIRMPGMTGIELIEQLHNERAQLPVVVLSSVLDDATRAKALALGASAWLGKPVTDEHLLGAIATAMENTDPDAAR</sequence>
<dbReference type="InterPro" id="IPR050595">
    <property type="entry name" value="Bact_response_regulator"/>
</dbReference>
<keyword evidence="1 2" id="KW-0597">Phosphoprotein</keyword>
<dbReference type="EMBL" id="LT598653">
    <property type="protein sequence ID" value="SBV31895.1"/>
    <property type="molecule type" value="Genomic_DNA"/>
</dbReference>
<evidence type="ECO:0000256" key="1">
    <source>
        <dbReference type="ARBA" id="ARBA00022553"/>
    </source>
</evidence>
<feature type="domain" description="Response regulatory" evidence="3">
    <location>
        <begin position="6"/>
        <end position="120"/>
    </location>
</feature>
<reference evidence="4" key="1">
    <citation type="submission" date="2016-03" db="EMBL/GenBank/DDBJ databases">
        <authorList>
            <person name="Ploux O."/>
        </authorList>
    </citation>
    <scope>NUCLEOTIDE SEQUENCE</scope>
    <source>
        <strain evidence="4">UC10</strain>
    </source>
</reference>
<dbReference type="GO" id="GO:0000160">
    <property type="term" value="P:phosphorelay signal transduction system"/>
    <property type="evidence" value="ECO:0007669"/>
    <property type="project" value="InterPro"/>
</dbReference>
<organism evidence="4">
    <name type="scientific">uncultured Sphingopyxis sp</name>
    <dbReference type="NCBI Taxonomy" id="310581"/>
    <lineage>
        <taxon>Bacteria</taxon>
        <taxon>Pseudomonadati</taxon>
        <taxon>Pseudomonadota</taxon>
        <taxon>Alphaproteobacteria</taxon>
        <taxon>Sphingomonadales</taxon>
        <taxon>Sphingomonadaceae</taxon>
        <taxon>Sphingopyxis</taxon>
        <taxon>environmental samples</taxon>
    </lineage>
</organism>
<dbReference type="PANTHER" id="PTHR44591">
    <property type="entry name" value="STRESS RESPONSE REGULATOR PROTEIN 1"/>
    <property type="match status" value="1"/>
</dbReference>
<dbReference type="Pfam" id="PF00072">
    <property type="entry name" value="Response_reg"/>
    <property type="match status" value="1"/>
</dbReference>
<evidence type="ECO:0000259" key="3">
    <source>
        <dbReference type="PROSITE" id="PS50110"/>
    </source>
</evidence>
<dbReference type="Gene3D" id="3.40.50.2300">
    <property type="match status" value="1"/>
</dbReference>
<dbReference type="SMART" id="SM00448">
    <property type="entry name" value="REC"/>
    <property type="match status" value="1"/>
</dbReference>
<dbReference type="PANTHER" id="PTHR44591:SF25">
    <property type="entry name" value="CHEMOTAXIS TWO-COMPONENT RESPONSE REGULATOR"/>
    <property type="match status" value="1"/>
</dbReference>
<proteinExistence type="predicted"/>
<accession>A0A1Y5PTD1</accession>
<protein>
    <submittedName>
        <fullName evidence="4">Response regulator</fullName>
    </submittedName>
</protein>
<dbReference type="AlphaFoldDB" id="A0A1Y5PTD1"/>
<gene>
    <name evidence="4" type="ORF">SPPYR_0775</name>
</gene>